<evidence type="ECO:0000259" key="1">
    <source>
        <dbReference type="Pfam" id="PF00535"/>
    </source>
</evidence>
<organism evidence="2 3">
    <name type="scientific">Lacticaseibacillus camelliae DSM 22697 = JCM 13995</name>
    <dbReference type="NCBI Taxonomy" id="1423730"/>
    <lineage>
        <taxon>Bacteria</taxon>
        <taxon>Bacillati</taxon>
        <taxon>Bacillota</taxon>
        <taxon>Bacilli</taxon>
        <taxon>Lactobacillales</taxon>
        <taxon>Lactobacillaceae</taxon>
        <taxon>Lacticaseibacillus</taxon>
    </lineage>
</organism>
<dbReference type="CDD" id="cd00761">
    <property type="entry name" value="Glyco_tranf_GTA_type"/>
    <property type="match status" value="1"/>
</dbReference>
<accession>A0A0R2FA03</accession>
<protein>
    <recommendedName>
        <fullName evidence="1">Glycosyltransferase 2-like domain-containing protein</fullName>
    </recommendedName>
</protein>
<gene>
    <name evidence="2" type="ORF">FC75_GL000936</name>
</gene>
<reference evidence="2 3" key="1">
    <citation type="journal article" date="2015" name="Genome Announc.">
        <title>Expanding the biotechnology potential of lactobacilli through comparative genomics of 213 strains and associated genera.</title>
        <authorList>
            <person name="Sun Z."/>
            <person name="Harris H.M."/>
            <person name="McCann A."/>
            <person name="Guo C."/>
            <person name="Argimon S."/>
            <person name="Zhang W."/>
            <person name="Yang X."/>
            <person name="Jeffery I.B."/>
            <person name="Cooney J.C."/>
            <person name="Kagawa T.F."/>
            <person name="Liu W."/>
            <person name="Song Y."/>
            <person name="Salvetti E."/>
            <person name="Wrobel A."/>
            <person name="Rasinkangas P."/>
            <person name="Parkhill J."/>
            <person name="Rea M.C."/>
            <person name="O'Sullivan O."/>
            <person name="Ritari J."/>
            <person name="Douillard F.P."/>
            <person name="Paul Ross R."/>
            <person name="Yang R."/>
            <person name="Briner A.E."/>
            <person name="Felis G.E."/>
            <person name="de Vos W.M."/>
            <person name="Barrangou R."/>
            <person name="Klaenhammer T.R."/>
            <person name="Caufield P.W."/>
            <person name="Cui Y."/>
            <person name="Zhang H."/>
            <person name="O'Toole P.W."/>
        </authorList>
    </citation>
    <scope>NUCLEOTIDE SEQUENCE [LARGE SCALE GENOMIC DNA]</scope>
    <source>
        <strain evidence="2 3">DSM 22697</strain>
    </source>
</reference>
<dbReference type="EMBL" id="AYZJ01000018">
    <property type="protein sequence ID" value="KRN25184.1"/>
    <property type="molecule type" value="Genomic_DNA"/>
</dbReference>
<keyword evidence="3" id="KW-1185">Reference proteome</keyword>
<dbReference type="Gene3D" id="3.90.550.10">
    <property type="entry name" value="Spore Coat Polysaccharide Biosynthesis Protein SpsA, Chain A"/>
    <property type="match status" value="1"/>
</dbReference>
<dbReference type="InterPro" id="IPR029044">
    <property type="entry name" value="Nucleotide-diphossugar_trans"/>
</dbReference>
<name>A0A0R2FA03_9LACO</name>
<dbReference type="GO" id="GO:0016758">
    <property type="term" value="F:hexosyltransferase activity"/>
    <property type="evidence" value="ECO:0007669"/>
    <property type="project" value="UniProtKB-ARBA"/>
</dbReference>
<dbReference type="PANTHER" id="PTHR22916">
    <property type="entry name" value="GLYCOSYLTRANSFERASE"/>
    <property type="match status" value="1"/>
</dbReference>
<dbReference type="Pfam" id="PF00535">
    <property type="entry name" value="Glycos_transf_2"/>
    <property type="match status" value="1"/>
</dbReference>
<proteinExistence type="predicted"/>
<dbReference type="AlphaFoldDB" id="A0A0R2FA03"/>
<dbReference type="Proteomes" id="UP000050865">
    <property type="component" value="Unassembled WGS sequence"/>
</dbReference>
<evidence type="ECO:0000313" key="2">
    <source>
        <dbReference type="EMBL" id="KRN25184.1"/>
    </source>
</evidence>
<sequence length="313" mass="35610">MTSPWLSLIIPYNLNYGTDFERALSSVFTQIGVDLNQLEVIAVNDGGPALSEGITERWPLREYLMTESRGAGVARQTGLNHAHGAYAMFLDADDMLASPIVLHDFFKASRASPDVIVAPFWGESRAGEGVDYTLHAASDHSAVYAKAFRMGYLKRIGLTFHPSLRVYEDVYFTSLALDLTTSITRLTRPAYVWRLNWQSTGRRDHFSMAFNDAAWLQSGRYRLQFIQSHAADRWGHDFYELISGLYVHAKKYPPSDLAALKDEVRKLMAENRQWWQLHDAHALVRRLAIDKAQAQNLKSSDIDDYLDFLEEQT</sequence>
<feature type="domain" description="Glycosyltransferase 2-like" evidence="1">
    <location>
        <begin position="14"/>
        <end position="134"/>
    </location>
</feature>
<dbReference type="STRING" id="1423730.FC75_GL000936"/>
<dbReference type="PANTHER" id="PTHR22916:SF3">
    <property type="entry name" value="UDP-GLCNAC:BETAGAL BETA-1,3-N-ACETYLGLUCOSAMINYLTRANSFERASE-LIKE PROTEIN 1"/>
    <property type="match status" value="1"/>
</dbReference>
<comment type="caution">
    <text evidence="2">The sequence shown here is derived from an EMBL/GenBank/DDBJ whole genome shotgun (WGS) entry which is preliminary data.</text>
</comment>
<dbReference type="SUPFAM" id="SSF53448">
    <property type="entry name" value="Nucleotide-diphospho-sugar transferases"/>
    <property type="match status" value="1"/>
</dbReference>
<dbReference type="PATRIC" id="fig|1423730.4.peg.986"/>
<evidence type="ECO:0000313" key="3">
    <source>
        <dbReference type="Proteomes" id="UP000050865"/>
    </source>
</evidence>
<dbReference type="InterPro" id="IPR001173">
    <property type="entry name" value="Glyco_trans_2-like"/>
</dbReference>